<protein>
    <recommendedName>
        <fullName evidence="2">Negative regulator of flagellin synthesis</fullName>
    </recommendedName>
</protein>
<name>A0A644W2P1_9ZZZZ</name>
<dbReference type="NCBIfam" id="TIGR03824">
    <property type="entry name" value="FlgM_jcvi"/>
    <property type="match status" value="1"/>
</dbReference>
<dbReference type="AlphaFoldDB" id="A0A644W2P1"/>
<evidence type="ECO:0000313" key="8">
    <source>
        <dbReference type="EMBL" id="MPL97848.1"/>
    </source>
</evidence>
<dbReference type="InterPro" id="IPR035890">
    <property type="entry name" value="Anti-sigma-28_factor_FlgM_sf"/>
</dbReference>
<keyword evidence="4" id="KW-1005">Bacterial flagellum biogenesis</keyword>
<organism evidence="8">
    <name type="scientific">bioreactor metagenome</name>
    <dbReference type="NCBI Taxonomy" id="1076179"/>
    <lineage>
        <taxon>unclassified sequences</taxon>
        <taxon>metagenomes</taxon>
        <taxon>ecological metagenomes</taxon>
    </lineage>
</organism>
<dbReference type="Pfam" id="PF04316">
    <property type="entry name" value="FlgM"/>
    <property type="match status" value="1"/>
</dbReference>
<evidence type="ECO:0000256" key="3">
    <source>
        <dbReference type="ARBA" id="ARBA00022491"/>
    </source>
</evidence>
<dbReference type="InterPro" id="IPR007412">
    <property type="entry name" value="FlgM"/>
</dbReference>
<keyword evidence="3" id="KW-0678">Repressor</keyword>
<comment type="caution">
    <text evidence="8">The sequence shown here is derived from an EMBL/GenBank/DDBJ whole genome shotgun (WGS) entry which is preliminary data.</text>
</comment>
<dbReference type="SUPFAM" id="SSF101498">
    <property type="entry name" value="Anti-sigma factor FlgM"/>
    <property type="match status" value="1"/>
</dbReference>
<evidence type="ECO:0000256" key="6">
    <source>
        <dbReference type="ARBA" id="ARBA00023163"/>
    </source>
</evidence>
<keyword evidence="5" id="KW-0805">Transcription regulation</keyword>
<evidence type="ECO:0000256" key="1">
    <source>
        <dbReference type="ARBA" id="ARBA00005322"/>
    </source>
</evidence>
<dbReference type="GO" id="GO:0045892">
    <property type="term" value="P:negative regulation of DNA-templated transcription"/>
    <property type="evidence" value="ECO:0007669"/>
    <property type="project" value="InterPro"/>
</dbReference>
<dbReference type="GO" id="GO:0044781">
    <property type="term" value="P:bacterial-type flagellum organization"/>
    <property type="evidence" value="ECO:0007669"/>
    <property type="project" value="UniProtKB-KW"/>
</dbReference>
<reference evidence="8" key="1">
    <citation type="submission" date="2019-08" db="EMBL/GenBank/DDBJ databases">
        <authorList>
            <person name="Kucharzyk K."/>
            <person name="Murdoch R.W."/>
            <person name="Higgins S."/>
            <person name="Loffler F."/>
        </authorList>
    </citation>
    <scope>NUCLEOTIDE SEQUENCE</scope>
</reference>
<evidence type="ECO:0000259" key="7">
    <source>
        <dbReference type="Pfam" id="PF04316"/>
    </source>
</evidence>
<accession>A0A644W2P1</accession>
<evidence type="ECO:0000256" key="2">
    <source>
        <dbReference type="ARBA" id="ARBA00017823"/>
    </source>
</evidence>
<feature type="domain" description="Anti-sigma-28 factor FlgM C-terminal" evidence="7">
    <location>
        <begin position="37"/>
        <end position="90"/>
    </location>
</feature>
<evidence type="ECO:0000256" key="4">
    <source>
        <dbReference type="ARBA" id="ARBA00022795"/>
    </source>
</evidence>
<dbReference type="InterPro" id="IPR031316">
    <property type="entry name" value="FlgM_C"/>
</dbReference>
<gene>
    <name evidence="8" type="ORF">SDC9_44043</name>
</gene>
<dbReference type="EMBL" id="VSSQ01000576">
    <property type="protein sequence ID" value="MPL97848.1"/>
    <property type="molecule type" value="Genomic_DNA"/>
</dbReference>
<sequence length="99" mass="10991">MIISGKQVQSILKAYGEQTKVAQNTKSGKSGPVQKQDEVILSSEAKEFGQLLQSIKKLPDVREDKVNEISKKLDSGNYTIEAKDIAEQMISRALADRIR</sequence>
<comment type="similarity">
    <text evidence="1">Belongs to the FlgM family.</text>
</comment>
<keyword evidence="6" id="KW-0804">Transcription</keyword>
<proteinExistence type="inferred from homology"/>
<evidence type="ECO:0000256" key="5">
    <source>
        <dbReference type="ARBA" id="ARBA00023015"/>
    </source>
</evidence>